<keyword evidence="4" id="KW-1185">Reference proteome</keyword>
<sequence>MSSPKGRKSRVMTGTMVKKRGGAKHWSNDDDDDGDSLFAEHRMTMLDAVINRAQRFDANRKALLHRLVYIARLSDQLDDKRDLGAHYEKKFKQWQSHFQGEGATGMLLVYPNHYVHLVESSSEMLMALIRDLGTMEVTGDQALISQSKVLVISSNVPTRLFSQWSFRVLNLPASRLEEYETSEPIQSLAPECLALMLKLGAYLAKQPKVTLKNVMDSLHEKVPDLLIPQDLIGFLLQSTDLCSPKEFLNRYDKPLDIVLDSELVWPLPTKNFPLN</sequence>
<feature type="region of interest" description="Disordered" evidence="1">
    <location>
        <begin position="1"/>
        <end position="31"/>
    </location>
</feature>
<evidence type="ECO:0000256" key="1">
    <source>
        <dbReference type="SAM" id="MobiDB-lite"/>
    </source>
</evidence>
<dbReference type="InterPro" id="IPR007024">
    <property type="entry name" value="BLUF_domain"/>
</dbReference>
<proteinExistence type="predicted"/>
<dbReference type="Gene3D" id="3.30.70.100">
    <property type="match status" value="1"/>
</dbReference>
<protein>
    <recommendedName>
        <fullName evidence="2">BLUF domain-containing protein</fullName>
    </recommendedName>
</protein>
<evidence type="ECO:0000259" key="2">
    <source>
        <dbReference type="SMART" id="SM01034"/>
    </source>
</evidence>
<dbReference type="RefSeq" id="XP_038067152.1">
    <property type="nucleotide sequence ID" value="XM_038211224.1"/>
</dbReference>
<dbReference type="GeneID" id="119737122"/>
<name>A0A914ATQ3_PATMI</name>
<feature type="compositionally biased region" description="Basic residues" evidence="1">
    <location>
        <begin position="1"/>
        <end position="10"/>
    </location>
</feature>
<organism evidence="3 4">
    <name type="scientific">Patiria miniata</name>
    <name type="common">Bat star</name>
    <name type="synonym">Asterina miniata</name>
    <dbReference type="NCBI Taxonomy" id="46514"/>
    <lineage>
        <taxon>Eukaryota</taxon>
        <taxon>Metazoa</taxon>
        <taxon>Echinodermata</taxon>
        <taxon>Eleutherozoa</taxon>
        <taxon>Asterozoa</taxon>
        <taxon>Asteroidea</taxon>
        <taxon>Valvatacea</taxon>
        <taxon>Valvatida</taxon>
        <taxon>Asterinidae</taxon>
        <taxon>Patiria</taxon>
    </lineage>
</organism>
<dbReference type="GO" id="GO:0071949">
    <property type="term" value="F:FAD binding"/>
    <property type="evidence" value="ECO:0007669"/>
    <property type="project" value="InterPro"/>
</dbReference>
<feature type="domain" description="BLUF" evidence="2">
    <location>
        <begin position="64"/>
        <end position="168"/>
    </location>
</feature>
<evidence type="ECO:0000313" key="3">
    <source>
        <dbReference type="EnsemblMetazoa" id="XP_038067152.1"/>
    </source>
</evidence>
<dbReference type="GO" id="GO:0009882">
    <property type="term" value="F:blue light photoreceptor activity"/>
    <property type="evidence" value="ECO:0007669"/>
    <property type="project" value="InterPro"/>
</dbReference>
<dbReference type="PANTHER" id="PTHR34035">
    <property type="entry name" value="TESTIS-EXPRESSED PROTEIN 47"/>
    <property type="match status" value="1"/>
</dbReference>
<dbReference type="PANTHER" id="PTHR34035:SF1">
    <property type="entry name" value="TESTIS-EXPRESSED PROTEIN 47"/>
    <property type="match status" value="1"/>
</dbReference>
<dbReference type="Proteomes" id="UP000887568">
    <property type="component" value="Unplaced"/>
</dbReference>
<dbReference type="EnsemblMetazoa" id="XM_038211224.1">
    <property type="protein sequence ID" value="XP_038067152.1"/>
    <property type="gene ID" value="LOC119737122"/>
</dbReference>
<dbReference type="SMART" id="SM01034">
    <property type="entry name" value="BLUF"/>
    <property type="match status" value="1"/>
</dbReference>
<evidence type="ECO:0000313" key="4">
    <source>
        <dbReference type="Proteomes" id="UP000887568"/>
    </source>
</evidence>
<dbReference type="InterPro" id="IPR055308">
    <property type="entry name" value="TEX47-like"/>
</dbReference>
<reference evidence="3" key="1">
    <citation type="submission" date="2022-11" db="UniProtKB">
        <authorList>
            <consortium name="EnsemblMetazoa"/>
        </authorList>
    </citation>
    <scope>IDENTIFICATION</scope>
</reference>
<dbReference type="OrthoDB" id="548795at2759"/>
<accession>A0A914ATQ3</accession>
<dbReference type="Pfam" id="PF24787">
    <property type="entry name" value="TEX47"/>
    <property type="match status" value="1"/>
</dbReference>
<dbReference type="AlphaFoldDB" id="A0A914ATQ3"/>